<dbReference type="OrthoDB" id="1119089at2"/>
<evidence type="ECO:0000256" key="1">
    <source>
        <dbReference type="SAM" id="Phobius"/>
    </source>
</evidence>
<keyword evidence="1" id="KW-0812">Transmembrane</keyword>
<evidence type="ECO:0000313" key="2">
    <source>
        <dbReference type="EMBL" id="QEE49034.1"/>
    </source>
</evidence>
<protein>
    <submittedName>
        <fullName evidence="2">Uncharacterized protein</fullName>
    </submittedName>
</protein>
<dbReference type="EMBL" id="CP042831">
    <property type="protein sequence ID" value="QEE49034.1"/>
    <property type="molecule type" value="Genomic_DNA"/>
</dbReference>
<dbReference type="KEGG" id="fak:FUA48_05405"/>
<keyword evidence="3" id="KW-1185">Reference proteome</keyword>
<name>A0A5B9FPX8_9FLAO</name>
<feature type="transmembrane region" description="Helical" evidence="1">
    <location>
        <begin position="97"/>
        <end position="116"/>
    </location>
</feature>
<dbReference type="AlphaFoldDB" id="A0A5B9FPX8"/>
<reference evidence="2 3" key="1">
    <citation type="submission" date="2019-08" db="EMBL/GenBank/DDBJ databases">
        <title>Flavobacterium alkalisoli sp. nov., isolated from rhizosphere soil of Suaeda salsa.</title>
        <authorList>
            <person name="Sun J.-Q."/>
            <person name="Xu L."/>
        </authorList>
    </citation>
    <scope>NUCLEOTIDE SEQUENCE [LARGE SCALE GENOMIC DNA]</scope>
    <source>
        <strain evidence="2 3">XS-5</strain>
    </source>
</reference>
<dbReference type="RefSeq" id="WP_147582600.1">
    <property type="nucleotide sequence ID" value="NZ_CP042831.1"/>
</dbReference>
<feature type="transmembrane region" description="Helical" evidence="1">
    <location>
        <begin position="27"/>
        <end position="49"/>
    </location>
</feature>
<proteinExistence type="predicted"/>
<sequence>MKKAELILGILILTGIALSVLHLPGGAMLLVLIMPVLSMMYLCLGFALLNGIPLKNESYKGLSTMRIVGSVLSGIVFSIALIGILFGWMMWPGASVMLLSSIAGLLIMLIVVLIKYFTKKDLFYRNMLIRIAVIGIPSLLLFADPSLAGKIKYGNNPELIQAIKEAEADPENEELWRKVDSIRGLSDREYQQDRNK</sequence>
<keyword evidence="1" id="KW-1133">Transmembrane helix</keyword>
<feature type="transmembrane region" description="Helical" evidence="1">
    <location>
        <begin position="128"/>
        <end position="148"/>
    </location>
</feature>
<organism evidence="2 3">
    <name type="scientific">Flavobacterium alkalisoli</name>
    <dbReference type="NCBI Taxonomy" id="2602769"/>
    <lineage>
        <taxon>Bacteria</taxon>
        <taxon>Pseudomonadati</taxon>
        <taxon>Bacteroidota</taxon>
        <taxon>Flavobacteriia</taxon>
        <taxon>Flavobacteriales</taxon>
        <taxon>Flavobacteriaceae</taxon>
        <taxon>Flavobacterium</taxon>
    </lineage>
</organism>
<dbReference type="Proteomes" id="UP000321222">
    <property type="component" value="Chromosome"/>
</dbReference>
<evidence type="ECO:0000313" key="3">
    <source>
        <dbReference type="Proteomes" id="UP000321222"/>
    </source>
</evidence>
<feature type="transmembrane region" description="Helical" evidence="1">
    <location>
        <begin position="70"/>
        <end position="91"/>
    </location>
</feature>
<accession>A0A5B9FPX8</accession>
<keyword evidence="1" id="KW-0472">Membrane</keyword>
<gene>
    <name evidence="2" type="ORF">FUA48_05405</name>
</gene>